<protein>
    <submittedName>
        <fullName evidence="2">DUF6233 domain-containing protein</fullName>
    </submittedName>
</protein>
<proteinExistence type="predicted"/>
<dbReference type="Pfam" id="PF19746">
    <property type="entry name" value="DUF6233"/>
    <property type="match status" value="1"/>
</dbReference>
<dbReference type="Proteomes" id="UP001597058">
    <property type="component" value="Unassembled WGS sequence"/>
</dbReference>
<evidence type="ECO:0000313" key="3">
    <source>
        <dbReference type="Proteomes" id="UP001597058"/>
    </source>
</evidence>
<evidence type="ECO:0000313" key="2">
    <source>
        <dbReference type="EMBL" id="MFD1309902.1"/>
    </source>
</evidence>
<dbReference type="InterPro" id="IPR046200">
    <property type="entry name" value="DUF6233"/>
</dbReference>
<reference evidence="3" key="1">
    <citation type="journal article" date="2019" name="Int. J. Syst. Evol. Microbiol.">
        <title>The Global Catalogue of Microorganisms (GCM) 10K type strain sequencing project: providing services to taxonomists for standard genome sequencing and annotation.</title>
        <authorList>
            <consortium name="The Broad Institute Genomics Platform"/>
            <consortium name="The Broad Institute Genome Sequencing Center for Infectious Disease"/>
            <person name="Wu L."/>
            <person name="Ma J."/>
        </authorList>
    </citation>
    <scope>NUCLEOTIDE SEQUENCE [LARGE SCALE GENOMIC DNA]</scope>
    <source>
        <strain evidence="3">CGMCC 4.7020</strain>
    </source>
</reference>
<accession>A0ABW3XJV9</accession>
<dbReference type="RefSeq" id="WP_381329394.1">
    <property type="nucleotide sequence ID" value="NZ_JBHTMM010000043.1"/>
</dbReference>
<keyword evidence="3" id="KW-1185">Reference proteome</keyword>
<gene>
    <name evidence="2" type="ORF">ACFQ5X_29075</name>
</gene>
<feature type="compositionally biased region" description="Low complexity" evidence="1">
    <location>
        <begin position="45"/>
        <end position="63"/>
    </location>
</feature>
<dbReference type="EMBL" id="JBHTMM010000043">
    <property type="protein sequence ID" value="MFD1309902.1"/>
    <property type="molecule type" value="Genomic_DNA"/>
</dbReference>
<evidence type="ECO:0000256" key="1">
    <source>
        <dbReference type="SAM" id="MobiDB-lite"/>
    </source>
</evidence>
<comment type="caution">
    <text evidence="2">The sequence shown here is derived from an EMBL/GenBank/DDBJ whole genome shotgun (WGS) entry which is preliminary data.</text>
</comment>
<feature type="region of interest" description="Disordered" evidence="1">
    <location>
        <begin position="40"/>
        <end position="97"/>
    </location>
</feature>
<sequence length="143" mass="15988">MSDLPPDPARLHAILAHLDRQLADTDTLRTYLQLQRQEVQRALNATSRPPARTPRAAPAPRQARPVERRLNAPTGRGDGFMLESKRHPKDPRPAVLHVDDCTMADQKTSPITADEFRAALRDTEHIEPCGFCRPEDKVSDTPA</sequence>
<organism evidence="2 3">
    <name type="scientific">Streptomyces kaempferi</name>
    <dbReference type="NCBI Taxonomy" id="333725"/>
    <lineage>
        <taxon>Bacteria</taxon>
        <taxon>Bacillati</taxon>
        <taxon>Actinomycetota</taxon>
        <taxon>Actinomycetes</taxon>
        <taxon>Kitasatosporales</taxon>
        <taxon>Streptomycetaceae</taxon>
        <taxon>Streptomyces</taxon>
    </lineage>
</organism>
<name>A0ABW3XJV9_9ACTN</name>